<dbReference type="Proteomes" id="UP000886787">
    <property type="component" value="Unassembled WGS sequence"/>
</dbReference>
<evidence type="ECO:0000313" key="3">
    <source>
        <dbReference type="Proteomes" id="UP000886787"/>
    </source>
</evidence>
<accession>A0A9D1CUW5</accession>
<evidence type="ECO:0000256" key="1">
    <source>
        <dbReference type="ARBA" id="ARBA00022801"/>
    </source>
</evidence>
<evidence type="ECO:0000313" key="2">
    <source>
        <dbReference type="EMBL" id="HIQ80948.1"/>
    </source>
</evidence>
<sequence length="246" mass="27976">MDTVLFDLDGTLLPMQQEAFVEGYFSALAKKFIPFGLDSKMLIRGIWTGTKAMAENDGSITNEKRFWQSFALFMGQDILRLAPEFDKFYMHEFNNAKQMVGFTPLAHTCTQLLKDKGYRLIAATNPIFPASATQNRLRWAGVDPNIFDFITTYEHCTFCKPNLGYYREILQKAEKAPGDCLMVGNDVNEDMCAAALGIDTYLITDCLINSKNKDISTYRHGSFHDFYQFVQELPSLNEASKSNEEE</sequence>
<keyword evidence="1 2" id="KW-0378">Hydrolase</keyword>
<dbReference type="InterPro" id="IPR036412">
    <property type="entry name" value="HAD-like_sf"/>
</dbReference>
<comment type="caution">
    <text evidence="2">The sequence shown here is derived from an EMBL/GenBank/DDBJ whole genome shotgun (WGS) entry which is preliminary data.</text>
</comment>
<dbReference type="InterPro" id="IPR006439">
    <property type="entry name" value="HAD-SF_hydro_IA"/>
</dbReference>
<dbReference type="GO" id="GO:0016787">
    <property type="term" value="F:hydrolase activity"/>
    <property type="evidence" value="ECO:0007669"/>
    <property type="project" value="UniProtKB-KW"/>
</dbReference>
<reference evidence="2" key="1">
    <citation type="submission" date="2020-10" db="EMBL/GenBank/DDBJ databases">
        <authorList>
            <person name="Gilroy R."/>
        </authorList>
    </citation>
    <scope>NUCLEOTIDE SEQUENCE</scope>
    <source>
        <strain evidence="2">ChiSjej1B19-3389</strain>
    </source>
</reference>
<dbReference type="InterPro" id="IPR023214">
    <property type="entry name" value="HAD_sf"/>
</dbReference>
<dbReference type="InterPro" id="IPR051540">
    <property type="entry name" value="S-2-haloacid_dehalogenase"/>
</dbReference>
<protein>
    <submittedName>
        <fullName evidence="2">HAD family hydrolase</fullName>
    </submittedName>
</protein>
<dbReference type="SUPFAM" id="SSF56784">
    <property type="entry name" value="HAD-like"/>
    <property type="match status" value="1"/>
</dbReference>
<dbReference type="PANTHER" id="PTHR43316">
    <property type="entry name" value="HYDROLASE, HALOACID DELAHOGENASE-RELATED"/>
    <property type="match status" value="1"/>
</dbReference>
<dbReference type="Pfam" id="PF00702">
    <property type="entry name" value="Hydrolase"/>
    <property type="match status" value="1"/>
</dbReference>
<gene>
    <name evidence="2" type="ORF">IAD32_06655</name>
</gene>
<dbReference type="EMBL" id="DVFW01000028">
    <property type="protein sequence ID" value="HIQ80948.1"/>
    <property type="molecule type" value="Genomic_DNA"/>
</dbReference>
<dbReference type="Gene3D" id="3.40.50.1000">
    <property type="entry name" value="HAD superfamily/HAD-like"/>
    <property type="match status" value="1"/>
</dbReference>
<dbReference type="SFLD" id="SFLDG01129">
    <property type="entry name" value="C1.5:_HAD__Beta-PGM__Phosphata"/>
    <property type="match status" value="1"/>
</dbReference>
<dbReference type="AlphaFoldDB" id="A0A9D1CUW5"/>
<name>A0A9D1CUW5_9FIRM</name>
<organism evidence="2 3">
    <name type="scientific">Candidatus Scatavimonas merdigallinarum</name>
    <dbReference type="NCBI Taxonomy" id="2840914"/>
    <lineage>
        <taxon>Bacteria</taxon>
        <taxon>Bacillati</taxon>
        <taxon>Bacillota</taxon>
        <taxon>Clostridia</taxon>
        <taxon>Eubacteriales</taxon>
        <taxon>Oscillospiraceae</taxon>
        <taxon>Oscillospiraceae incertae sedis</taxon>
        <taxon>Candidatus Scatavimonas</taxon>
    </lineage>
</organism>
<dbReference type="PRINTS" id="PR00413">
    <property type="entry name" value="HADHALOGNASE"/>
</dbReference>
<dbReference type="SFLD" id="SFLDS00003">
    <property type="entry name" value="Haloacid_Dehalogenase"/>
    <property type="match status" value="1"/>
</dbReference>
<reference evidence="2" key="2">
    <citation type="journal article" date="2021" name="PeerJ">
        <title>Extensive microbial diversity within the chicken gut microbiome revealed by metagenomics and culture.</title>
        <authorList>
            <person name="Gilroy R."/>
            <person name="Ravi A."/>
            <person name="Getino M."/>
            <person name="Pursley I."/>
            <person name="Horton D.L."/>
            <person name="Alikhan N.F."/>
            <person name="Baker D."/>
            <person name="Gharbi K."/>
            <person name="Hall N."/>
            <person name="Watson M."/>
            <person name="Adriaenssens E.M."/>
            <person name="Foster-Nyarko E."/>
            <person name="Jarju S."/>
            <person name="Secka A."/>
            <person name="Antonio M."/>
            <person name="Oren A."/>
            <person name="Chaudhuri R.R."/>
            <person name="La Ragione R."/>
            <person name="Hildebrand F."/>
            <person name="Pallen M.J."/>
        </authorList>
    </citation>
    <scope>NUCLEOTIDE SEQUENCE</scope>
    <source>
        <strain evidence="2">ChiSjej1B19-3389</strain>
    </source>
</reference>
<proteinExistence type="predicted"/>
<dbReference type="PANTHER" id="PTHR43316:SF3">
    <property type="entry name" value="HALOACID DEHALOGENASE, TYPE II (AFU_ORTHOLOGUE AFUA_2G07750)-RELATED"/>
    <property type="match status" value="1"/>
</dbReference>